<accession>A0A6I6GGT3</accession>
<gene>
    <name evidence="1" type="ORF">GLV81_01030</name>
</gene>
<dbReference type="KEGG" id="fls:GLV81_01030"/>
<protein>
    <submittedName>
        <fullName evidence="1">Uncharacterized protein</fullName>
    </submittedName>
</protein>
<evidence type="ECO:0000313" key="2">
    <source>
        <dbReference type="Proteomes" id="UP000426027"/>
    </source>
</evidence>
<dbReference type="AlphaFoldDB" id="A0A6I6GGT3"/>
<dbReference type="Proteomes" id="UP000426027">
    <property type="component" value="Chromosome"/>
</dbReference>
<keyword evidence="2" id="KW-1185">Reference proteome</keyword>
<dbReference type="PROSITE" id="PS51257">
    <property type="entry name" value="PROKAR_LIPOPROTEIN"/>
    <property type="match status" value="1"/>
</dbReference>
<evidence type="ECO:0000313" key="1">
    <source>
        <dbReference type="EMBL" id="QGW26868.1"/>
    </source>
</evidence>
<reference evidence="1 2" key="1">
    <citation type="submission" date="2019-11" db="EMBL/GenBank/DDBJ databases">
        <authorList>
            <person name="Im W.T."/>
        </authorList>
    </citation>
    <scope>NUCLEOTIDE SEQUENCE [LARGE SCALE GENOMIC DNA]</scope>
    <source>
        <strain evidence="1 2">SB-02</strain>
    </source>
</reference>
<dbReference type="EMBL" id="CP046566">
    <property type="protein sequence ID" value="QGW26868.1"/>
    <property type="molecule type" value="Genomic_DNA"/>
</dbReference>
<proteinExistence type="predicted"/>
<sequence length="386" mass="44944">MKIIYTLLFATLLMACGGSKSIYEDKNITEKKLEKLIREYSANPSDKYIADQVKFAYDYLHNQYQAGITQYQYSSTLEGKESLLGYYINLQSFYDRIRGYSTVSNLLKPGTVGAEIEKTKLELVSGYYEQAAEWMDDNNWRSARRAYRSLTKVQQWMPDYKNTRQLMRQAKEQGIINAVILPLSAEGFYYNNRYGNNNFGNNNMGSTPRLSEQLVNDLGGSYNSGGWYRVYNSWDVQRQNVRPNWTMQPVWTQLQMDNPRSNRYDRTVEKQAEIGKDTAGRPIYKKLTATLTVTEVTYTATGRLELRIMDDDNNERISNRSFHENYSFKTSWATYKGDAGALSNQDWELINAPRNSNNRDEELMEQRLIEKMYQNILSHLRGQLNN</sequence>
<organism evidence="1 2">
    <name type="scientific">Phnomibacter ginsenosidimutans</name>
    <dbReference type="NCBI Taxonomy" id="2676868"/>
    <lineage>
        <taxon>Bacteria</taxon>
        <taxon>Pseudomonadati</taxon>
        <taxon>Bacteroidota</taxon>
        <taxon>Chitinophagia</taxon>
        <taxon>Chitinophagales</taxon>
        <taxon>Chitinophagaceae</taxon>
        <taxon>Phnomibacter</taxon>
    </lineage>
</organism>
<name>A0A6I6GGT3_9BACT</name>
<dbReference type="RefSeq" id="WP_157476044.1">
    <property type="nucleotide sequence ID" value="NZ_CP046566.1"/>
</dbReference>